<accession>A0A8J7UGZ4</accession>
<dbReference type="SUPFAM" id="SSF103025">
    <property type="entry name" value="Folate-binding domain"/>
    <property type="match status" value="1"/>
</dbReference>
<sequence length="178" mass="19250">MPEPLPKTMADRGTFWTQAPDWRSVVLQYDSWTARPVLGLHRLLVSGNLDAALGMFAPAVPSIGLWQVAAGSVHPIRVGRDRMLLTAAKPLVATPGWNASGFAVSPATDAYVTIEISGPGLRALVSEMTFADLEEGSPSAATLVCGQQALLHRVDEQTARIHVEAPLGTYVWHWLETR</sequence>
<proteinExistence type="predicted"/>
<dbReference type="Proteomes" id="UP000666240">
    <property type="component" value="Unassembled WGS sequence"/>
</dbReference>
<dbReference type="InterPro" id="IPR027266">
    <property type="entry name" value="TrmE/GcvT-like"/>
</dbReference>
<organism evidence="1 2">
    <name type="scientific">Tianweitania sediminis</name>
    <dbReference type="NCBI Taxonomy" id="1502156"/>
    <lineage>
        <taxon>Bacteria</taxon>
        <taxon>Pseudomonadati</taxon>
        <taxon>Pseudomonadota</taxon>
        <taxon>Alphaproteobacteria</taxon>
        <taxon>Hyphomicrobiales</taxon>
        <taxon>Phyllobacteriaceae</taxon>
        <taxon>Tianweitania</taxon>
    </lineage>
</organism>
<gene>
    <name evidence="1" type="ORF">J5Y06_01070</name>
</gene>
<comment type="caution">
    <text evidence="1">The sequence shown here is derived from an EMBL/GenBank/DDBJ whole genome shotgun (WGS) entry which is preliminary data.</text>
</comment>
<dbReference type="RefSeq" id="WP_209333264.1">
    <property type="nucleotide sequence ID" value="NZ_JAGIYY010000001.1"/>
</dbReference>
<evidence type="ECO:0000313" key="2">
    <source>
        <dbReference type="Proteomes" id="UP000666240"/>
    </source>
</evidence>
<protein>
    <submittedName>
        <fullName evidence="1">Uncharacterized protein</fullName>
    </submittedName>
</protein>
<dbReference type="AlphaFoldDB" id="A0A8J7UGZ4"/>
<dbReference type="EMBL" id="JAGIYY010000001">
    <property type="protein sequence ID" value="MBP0437238.1"/>
    <property type="molecule type" value="Genomic_DNA"/>
</dbReference>
<keyword evidence="2" id="KW-1185">Reference proteome</keyword>
<reference evidence="1" key="1">
    <citation type="submission" date="2021-03" db="EMBL/GenBank/DDBJ databases">
        <title>Genome sequencing and assembly of Tianweitania sediminis.</title>
        <authorList>
            <person name="Chhetri G."/>
        </authorList>
    </citation>
    <scope>NUCLEOTIDE SEQUENCE</scope>
    <source>
        <strain evidence="1">Z8</strain>
    </source>
</reference>
<dbReference type="Gene3D" id="3.30.1360.120">
    <property type="entry name" value="Probable tRNA modification gtpase trme, domain 1"/>
    <property type="match status" value="1"/>
</dbReference>
<evidence type="ECO:0000313" key="1">
    <source>
        <dbReference type="EMBL" id="MBP0437238.1"/>
    </source>
</evidence>
<name>A0A8J7UGZ4_9HYPH</name>